<evidence type="ECO:0000313" key="3">
    <source>
        <dbReference type="Proteomes" id="UP000823485"/>
    </source>
</evidence>
<dbReference type="EMBL" id="JAFBFH010000003">
    <property type="protein sequence ID" value="MBM7713703.1"/>
    <property type="molecule type" value="Genomic_DNA"/>
</dbReference>
<dbReference type="CDD" id="cd04301">
    <property type="entry name" value="NAT_SF"/>
    <property type="match status" value="1"/>
</dbReference>
<reference evidence="2 3" key="1">
    <citation type="submission" date="2021-01" db="EMBL/GenBank/DDBJ databases">
        <title>Genomic Encyclopedia of Type Strains, Phase IV (KMG-IV): sequencing the most valuable type-strain genomes for metagenomic binning, comparative biology and taxonomic classification.</title>
        <authorList>
            <person name="Goeker M."/>
        </authorList>
    </citation>
    <scope>NUCLEOTIDE SEQUENCE [LARGE SCALE GENOMIC DNA]</scope>
    <source>
        <strain evidence="2 3">DSM 105453</strain>
    </source>
</reference>
<dbReference type="SUPFAM" id="SSF55729">
    <property type="entry name" value="Acyl-CoA N-acyltransferases (Nat)"/>
    <property type="match status" value="1"/>
</dbReference>
<sequence length="110" mass="12582">MTITKEYIEKNPVYLLENDNNLVAFYSFSIHDRKLEALFIDPAYIGKGLGRFMWEDLLNKAKALGISEFTLHSEPKAEGFYLKMGAKKIGITTSTVFPDRKLPLMKVHVI</sequence>
<dbReference type="PROSITE" id="PS51186">
    <property type="entry name" value="GNAT"/>
    <property type="match status" value="1"/>
</dbReference>
<organism evidence="2 3">
    <name type="scientific">Siminovitchia thermophila</name>
    <dbReference type="NCBI Taxonomy" id="1245522"/>
    <lineage>
        <taxon>Bacteria</taxon>
        <taxon>Bacillati</taxon>
        <taxon>Bacillota</taxon>
        <taxon>Bacilli</taxon>
        <taxon>Bacillales</taxon>
        <taxon>Bacillaceae</taxon>
        <taxon>Siminovitchia</taxon>
    </lineage>
</organism>
<keyword evidence="3" id="KW-1185">Reference proteome</keyword>
<protein>
    <submittedName>
        <fullName evidence="2">GNAT superfamily N-acetyltransferase</fullName>
    </submittedName>
</protein>
<evidence type="ECO:0000259" key="1">
    <source>
        <dbReference type="PROSITE" id="PS51186"/>
    </source>
</evidence>
<dbReference type="Proteomes" id="UP000823485">
    <property type="component" value="Unassembled WGS sequence"/>
</dbReference>
<feature type="domain" description="N-acetyltransferase" evidence="1">
    <location>
        <begin position="1"/>
        <end position="110"/>
    </location>
</feature>
<proteinExistence type="predicted"/>
<dbReference type="Pfam" id="PF13673">
    <property type="entry name" value="Acetyltransf_10"/>
    <property type="match status" value="1"/>
</dbReference>
<comment type="caution">
    <text evidence="2">The sequence shown here is derived from an EMBL/GenBank/DDBJ whole genome shotgun (WGS) entry which is preliminary data.</text>
</comment>
<dbReference type="RefSeq" id="WP_213088957.1">
    <property type="nucleotide sequence ID" value="NZ_JAFBFH010000003.1"/>
</dbReference>
<name>A0ABS2R233_9BACI</name>
<gene>
    <name evidence="2" type="ORF">JOC94_000672</name>
</gene>
<dbReference type="InterPro" id="IPR000182">
    <property type="entry name" value="GNAT_dom"/>
</dbReference>
<evidence type="ECO:0000313" key="2">
    <source>
        <dbReference type="EMBL" id="MBM7713703.1"/>
    </source>
</evidence>
<dbReference type="Gene3D" id="3.40.630.30">
    <property type="match status" value="1"/>
</dbReference>
<dbReference type="InterPro" id="IPR016181">
    <property type="entry name" value="Acyl_CoA_acyltransferase"/>
</dbReference>
<accession>A0ABS2R233</accession>